<dbReference type="EMBL" id="HBKR01016877">
    <property type="protein sequence ID" value="CAE2305116.1"/>
    <property type="molecule type" value="Transcribed_RNA"/>
</dbReference>
<protein>
    <submittedName>
        <fullName evidence="1">Uncharacterized protein</fullName>
    </submittedName>
</protein>
<sequence length="118" mass="13276">MLRRLHSLVPSTTRPYTRTYFYQNPGESGIWGATMAGYQRGLLCTLAFAACYSGYILFGPYNGGRQFAPYASDLYVSDGTEMDEEEAGAKSKIEYQRVMPLMKELKEKFVADGDEAEE</sequence>
<reference evidence="1" key="1">
    <citation type="submission" date="2021-01" db="EMBL/GenBank/DDBJ databases">
        <authorList>
            <person name="Corre E."/>
            <person name="Pelletier E."/>
            <person name="Niang G."/>
            <person name="Scheremetjew M."/>
            <person name="Finn R."/>
            <person name="Kale V."/>
            <person name="Holt S."/>
            <person name="Cochrane G."/>
            <person name="Meng A."/>
            <person name="Brown T."/>
            <person name="Cohen L."/>
        </authorList>
    </citation>
    <scope>NUCLEOTIDE SEQUENCE</scope>
    <source>
        <strain evidence="1">SoJaBio B1-5/56/2</strain>
    </source>
</reference>
<accession>A0A7S4NSP1</accession>
<name>A0A7S4NSP1_9EUKA</name>
<organism evidence="1">
    <name type="scientific">Paramoeba aestuarina</name>
    <dbReference type="NCBI Taxonomy" id="180227"/>
    <lineage>
        <taxon>Eukaryota</taxon>
        <taxon>Amoebozoa</taxon>
        <taxon>Discosea</taxon>
        <taxon>Flabellinia</taxon>
        <taxon>Dactylopodida</taxon>
        <taxon>Paramoebidae</taxon>
        <taxon>Paramoeba</taxon>
    </lineage>
</organism>
<evidence type="ECO:0000313" key="1">
    <source>
        <dbReference type="EMBL" id="CAE2305116.1"/>
    </source>
</evidence>
<dbReference type="AlphaFoldDB" id="A0A7S4NSP1"/>
<gene>
    <name evidence="1" type="ORF">NAES01612_LOCUS11179</name>
</gene>
<proteinExistence type="predicted"/>